<feature type="compositionally biased region" description="Polar residues" evidence="1">
    <location>
        <begin position="110"/>
        <end position="139"/>
    </location>
</feature>
<reference evidence="2" key="1">
    <citation type="submission" date="2022-11" db="EMBL/GenBank/DDBJ databases">
        <title>Chromosomal genome sequence assembly and mating type (MAT) locus characterization of the leprose asexual lichenized fungus Lepraria neglecta (Nyl.) Erichsen.</title>
        <authorList>
            <person name="Allen J.L."/>
            <person name="Pfeffer B."/>
        </authorList>
    </citation>
    <scope>NUCLEOTIDE SEQUENCE</scope>
    <source>
        <strain evidence="2">Allen 5258</strain>
    </source>
</reference>
<evidence type="ECO:0000313" key="3">
    <source>
        <dbReference type="Proteomes" id="UP001276659"/>
    </source>
</evidence>
<feature type="compositionally biased region" description="Pro residues" evidence="1">
    <location>
        <begin position="179"/>
        <end position="189"/>
    </location>
</feature>
<evidence type="ECO:0000256" key="1">
    <source>
        <dbReference type="SAM" id="MobiDB-lite"/>
    </source>
</evidence>
<protein>
    <submittedName>
        <fullName evidence="2">Uncharacterized protein</fullName>
    </submittedName>
</protein>
<gene>
    <name evidence="2" type="ORF">OEA41_009850</name>
</gene>
<comment type="caution">
    <text evidence="2">The sequence shown here is derived from an EMBL/GenBank/DDBJ whole genome shotgun (WGS) entry which is preliminary data.</text>
</comment>
<organism evidence="2 3">
    <name type="scientific">Lepraria neglecta</name>
    <dbReference type="NCBI Taxonomy" id="209136"/>
    <lineage>
        <taxon>Eukaryota</taxon>
        <taxon>Fungi</taxon>
        <taxon>Dikarya</taxon>
        <taxon>Ascomycota</taxon>
        <taxon>Pezizomycotina</taxon>
        <taxon>Lecanoromycetes</taxon>
        <taxon>OSLEUM clade</taxon>
        <taxon>Lecanoromycetidae</taxon>
        <taxon>Lecanorales</taxon>
        <taxon>Lecanorineae</taxon>
        <taxon>Stereocaulaceae</taxon>
        <taxon>Lepraria</taxon>
    </lineage>
</organism>
<feature type="compositionally biased region" description="Polar residues" evidence="1">
    <location>
        <begin position="82"/>
        <end position="92"/>
    </location>
</feature>
<accession>A0AAD9YW75</accession>
<evidence type="ECO:0000313" key="2">
    <source>
        <dbReference type="EMBL" id="KAK3166725.1"/>
    </source>
</evidence>
<dbReference type="Proteomes" id="UP001276659">
    <property type="component" value="Unassembled WGS sequence"/>
</dbReference>
<dbReference type="AlphaFoldDB" id="A0AAD9YW75"/>
<feature type="region of interest" description="Disordered" evidence="1">
    <location>
        <begin position="1"/>
        <end position="189"/>
    </location>
</feature>
<dbReference type="EMBL" id="JASNWA010000011">
    <property type="protein sequence ID" value="KAK3166725.1"/>
    <property type="molecule type" value="Genomic_DNA"/>
</dbReference>
<name>A0AAD9YW75_9LECA</name>
<proteinExistence type="predicted"/>
<keyword evidence="3" id="KW-1185">Reference proteome</keyword>
<feature type="compositionally biased region" description="Basic and acidic residues" evidence="1">
    <location>
        <begin position="23"/>
        <end position="45"/>
    </location>
</feature>
<sequence length="189" mass="20471">MEEEVSEKEASKETEVDDATLEIETRQRLWSLDDRIQKGHIDLKEIPSNGRLASRGPPKPDPSNTSKNACDNDSDEEEDPRQNQNVVNASPSKKNKPDELEREHNGPASAKSTSIGLASRANQTSKGDATKQTGLTTSPFPVPDSKSQDTGNGNSAERKPSESLHSTSVNQQSPTLCGRPPPVPQAAYL</sequence>
<feature type="compositionally biased region" description="Polar residues" evidence="1">
    <location>
        <begin position="62"/>
        <end position="71"/>
    </location>
</feature>
<feature type="compositionally biased region" description="Basic and acidic residues" evidence="1">
    <location>
        <begin position="95"/>
        <end position="105"/>
    </location>
</feature>
<feature type="compositionally biased region" description="Polar residues" evidence="1">
    <location>
        <begin position="163"/>
        <end position="175"/>
    </location>
</feature>